<sequence>MPPSLWWDFLFSPADGSLMQMNSLPDCWKRRENDFEIKAKINKLGIKDDSFGLSGERKSKNNDAPTVNKTASIFRFMLYLEDQTVATAGAKIGSSFKAEFITEQYGAHRQLKLMDAKQEPKARGFVFVSYSHC</sequence>
<accession>A0AAV4N934</accession>
<protein>
    <submittedName>
        <fullName evidence="1">Uncharacterized protein</fullName>
    </submittedName>
</protein>
<comment type="caution">
    <text evidence="1">The sequence shown here is derived from an EMBL/GenBank/DDBJ whole genome shotgun (WGS) entry which is preliminary data.</text>
</comment>
<evidence type="ECO:0000313" key="1">
    <source>
        <dbReference type="EMBL" id="GIX79964.1"/>
    </source>
</evidence>
<name>A0AAV4N934_CAEEX</name>
<dbReference type="Proteomes" id="UP001054945">
    <property type="component" value="Unassembled WGS sequence"/>
</dbReference>
<dbReference type="AlphaFoldDB" id="A0AAV4N934"/>
<keyword evidence="2" id="KW-1185">Reference proteome</keyword>
<dbReference type="EMBL" id="BPLR01002989">
    <property type="protein sequence ID" value="GIX79964.1"/>
    <property type="molecule type" value="Genomic_DNA"/>
</dbReference>
<proteinExistence type="predicted"/>
<evidence type="ECO:0000313" key="2">
    <source>
        <dbReference type="Proteomes" id="UP001054945"/>
    </source>
</evidence>
<gene>
    <name evidence="1" type="ORF">CEXT_78831</name>
</gene>
<reference evidence="1 2" key="1">
    <citation type="submission" date="2021-06" db="EMBL/GenBank/DDBJ databases">
        <title>Caerostris extrusa draft genome.</title>
        <authorList>
            <person name="Kono N."/>
            <person name="Arakawa K."/>
        </authorList>
    </citation>
    <scope>NUCLEOTIDE SEQUENCE [LARGE SCALE GENOMIC DNA]</scope>
</reference>
<organism evidence="1 2">
    <name type="scientific">Caerostris extrusa</name>
    <name type="common">Bark spider</name>
    <name type="synonym">Caerostris bankana</name>
    <dbReference type="NCBI Taxonomy" id="172846"/>
    <lineage>
        <taxon>Eukaryota</taxon>
        <taxon>Metazoa</taxon>
        <taxon>Ecdysozoa</taxon>
        <taxon>Arthropoda</taxon>
        <taxon>Chelicerata</taxon>
        <taxon>Arachnida</taxon>
        <taxon>Araneae</taxon>
        <taxon>Araneomorphae</taxon>
        <taxon>Entelegynae</taxon>
        <taxon>Araneoidea</taxon>
        <taxon>Araneidae</taxon>
        <taxon>Caerostris</taxon>
    </lineage>
</organism>